<organism evidence="1 2">
    <name type="scientific">Phytophthora pseudosyringae</name>
    <dbReference type="NCBI Taxonomy" id="221518"/>
    <lineage>
        <taxon>Eukaryota</taxon>
        <taxon>Sar</taxon>
        <taxon>Stramenopiles</taxon>
        <taxon>Oomycota</taxon>
        <taxon>Peronosporomycetes</taxon>
        <taxon>Peronosporales</taxon>
        <taxon>Peronosporaceae</taxon>
        <taxon>Phytophthora</taxon>
    </lineage>
</organism>
<proteinExistence type="predicted"/>
<dbReference type="AlphaFoldDB" id="A0A8T1VFH8"/>
<accession>A0A8T1VFH8</accession>
<evidence type="ECO:0008006" key="3">
    <source>
        <dbReference type="Google" id="ProtNLM"/>
    </source>
</evidence>
<gene>
    <name evidence="1" type="ORF">PHYPSEUDO_007875</name>
</gene>
<sequence length="333" mass="37748">MASPPATSPASNRFALQDVPVVLVANLCSFLTGFDAFNLSHTSSWWGNYFSDGSFWRKCLRGVGENHQESEQLWKKQYAQSRSMLFKGLKVDDRTAELDAFLYWTNEREQRRSDRHFQLTRMGTENFSFDVWFSLLPATEGDKFGGIILGLQSSTRESGRWPHYHQQFVMVSSRGELYCSVLSRKHVVVSDLQPKRWYHLALTYDHDTQQQLVYLDGNNISSEVGPRHHEWGCLTYSQVGTGCITSDTLHCPHRGYIGWYGLHGVVEAFCVWKGVLSQDQVKTLASFGQIPTTRPRASAKPQQAGNSLGTLQLNVQMVKCTRPAEGPTMQLVK</sequence>
<dbReference type="OrthoDB" id="3219396at2759"/>
<dbReference type="EMBL" id="JAGDFM010000317">
    <property type="protein sequence ID" value="KAG7380002.1"/>
    <property type="molecule type" value="Genomic_DNA"/>
</dbReference>
<reference evidence="1" key="1">
    <citation type="submission" date="2021-02" db="EMBL/GenBank/DDBJ databases">
        <authorList>
            <person name="Palmer J.M."/>
        </authorList>
    </citation>
    <scope>NUCLEOTIDE SEQUENCE</scope>
    <source>
        <strain evidence="1">SCRP734</strain>
    </source>
</reference>
<comment type="caution">
    <text evidence="1">The sequence shown here is derived from an EMBL/GenBank/DDBJ whole genome shotgun (WGS) entry which is preliminary data.</text>
</comment>
<dbReference type="Pfam" id="PF13385">
    <property type="entry name" value="Laminin_G_3"/>
    <property type="match status" value="1"/>
</dbReference>
<evidence type="ECO:0000313" key="1">
    <source>
        <dbReference type="EMBL" id="KAG7380002.1"/>
    </source>
</evidence>
<protein>
    <recommendedName>
        <fullName evidence="3">LamG-like jellyroll fold domain-containing protein</fullName>
    </recommendedName>
</protein>
<evidence type="ECO:0000313" key="2">
    <source>
        <dbReference type="Proteomes" id="UP000694044"/>
    </source>
</evidence>
<name>A0A8T1VFH8_9STRA</name>
<keyword evidence="2" id="KW-1185">Reference proteome</keyword>
<dbReference type="Proteomes" id="UP000694044">
    <property type="component" value="Unassembled WGS sequence"/>
</dbReference>